<dbReference type="OrthoDB" id="9798990at2"/>
<dbReference type="InterPro" id="IPR052919">
    <property type="entry name" value="TA_system_RNase"/>
</dbReference>
<dbReference type="Proteomes" id="UP000218287">
    <property type="component" value="Chromosome"/>
</dbReference>
<name>A0A1Z4GBY0_9CYAN</name>
<dbReference type="InterPro" id="IPR002716">
    <property type="entry name" value="PIN_dom"/>
</dbReference>
<evidence type="ECO:0000313" key="2">
    <source>
        <dbReference type="EMBL" id="BAY14836.1"/>
    </source>
</evidence>
<accession>A0A1Z4GBY0</accession>
<sequence>MSNLVTDTHALIWYLEDSSNLSTAANQAFEKCDRGDIVIYIPTICLVEIVYLQEKGRISAQMKSQLDAALIAENSGLILADLTGEVVAALTTIPRDSIPDMPDRIIAATAKHLGLPLISRDSKITASGINVIW</sequence>
<dbReference type="Pfam" id="PF01850">
    <property type="entry name" value="PIN"/>
    <property type="match status" value="1"/>
</dbReference>
<evidence type="ECO:0000313" key="3">
    <source>
        <dbReference type="Proteomes" id="UP000218287"/>
    </source>
</evidence>
<dbReference type="PANTHER" id="PTHR36173:SF1">
    <property type="entry name" value="RIBONUCLEASE VAPC22"/>
    <property type="match status" value="1"/>
</dbReference>
<protein>
    <submittedName>
        <fullName evidence="2">PilT protein domain protein</fullName>
    </submittedName>
</protein>
<proteinExistence type="predicted"/>
<reference evidence="2 3" key="1">
    <citation type="submission" date="2017-06" db="EMBL/GenBank/DDBJ databases">
        <title>Genome sequencing of cyanobaciteial culture collection at National Institute for Environmental Studies (NIES).</title>
        <authorList>
            <person name="Hirose Y."/>
            <person name="Shimura Y."/>
            <person name="Fujisawa T."/>
            <person name="Nakamura Y."/>
            <person name="Kawachi M."/>
        </authorList>
    </citation>
    <scope>NUCLEOTIDE SEQUENCE [LARGE SCALE GENOMIC DNA]</scope>
    <source>
        <strain evidence="2 3">NIES-21</strain>
    </source>
</reference>
<evidence type="ECO:0000259" key="1">
    <source>
        <dbReference type="Pfam" id="PF01850"/>
    </source>
</evidence>
<dbReference type="Gene3D" id="3.40.50.1010">
    <property type="entry name" value="5'-nuclease"/>
    <property type="match status" value="1"/>
</dbReference>
<organism evidence="2 3">
    <name type="scientific">Anabaenopsis circularis NIES-21</name>
    <dbReference type="NCBI Taxonomy" id="1085406"/>
    <lineage>
        <taxon>Bacteria</taxon>
        <taxon>Bacillati</taxon>
        <taxon>Cyanobacteriota</taxon>
        <taxon>Cyanophyceae</taxon>
        <taxon>Nostocales</taxon>
        <taxon>Nodulariaceae</taxon>
        <taxon>Anabaenopsis</taxon>
    </lineage>
</organism>
<dbReference type="InterPro" id="IPR029060">
    <property type="entry name" value="PIN-like_dom_sf"/>
</dbReference>
<dbReference type="PANTHER" id="PTHR36173">
    <property type="entry name" value="RIBONUCLEASE VAPC16-RELATED"/>
    <property type="match status" value="1"/>
</dbReference>
<dbReference type="SUPFAM" id="SSF88723">
    <property type="entry name" value="PIN domain-like"/>
    <property type="match status" value="1"/>
</dbReference>
<dbReference type="InterPro" id="IPR041705">
    <property type="entry name" value="PIN_Sll0205"/>
</dbReference>
<dbReference type="AlphaFoldDB" id="A0A1Z4GBY0"/>
<dbReference type="CDD" id="cd09872">
    <property type="entry name" value="PIN_Sll0205-like"/>
    <property type="match status" value="1"/>
</dbReference>
<dbReference type="EMBL" id="AP018174">
    <property type="protein sequence ID" value="BAY14836.1"/>
    <property type="molecule type" value="Genomic_DNA"/>
</dbReference>
<feature type="domain" description="PIN" evidence="1">
    <location>
        <begin position="5"/>
        <end position="124"/>
    </location>
</feature>
<gene>
    <name evidence="2" type="ORF">NIES21_06200</name>
</gene>
<keyword evidence="3" id="KW-1185">Reference proteome</keyword>